<feature type="non-terminal residue" evidence="4">
    <location>
        <position position="236"/>
    </location>
</feature>
<feature type="repeat" description="ANK" evidence="3">
    <location>
        <begin position="11"/>
        <end position="43"/>
    </location>
</feature>
<evidence type="ECO:0000256" key="3">
    <source>
        <dbReference type="PROSITE-ProRule" id="PRU00023"/>
    </source>
</evidence>
<dbReference type="PANTHER" id="PTHR24198:SF165">
    <property type="entry name" value="ANKYRIN REPEAT-CONTAINING PROTEIN-RELATED"/>
    <property type="match status" value="1"/>
</dbReference>
<feature type="repeat" description="ANK" evidence="3">
    <location>
        <begin position="203"/>
        <end position="235"/>
    </location>
</feature>
<dbReference type="PROSITE" id="PS50088">
    <property type="entry name" value="ANK_REPEAT"/>
    <property type="match status" value="5"/>
</dbReference>
<reference evidence="4 5" key="1">
    <citation type="submission" date="2017-03" db="EMBL/GenBank/DDBJ databases">
        <title>Genome of the blue death feigning beetle - Asbolus verrucosus.</title>
        <authorList>
            <person name="Rider S.D."/>
        </authorList>
    </citation>
    <scope>NUCLEOTIDE SEQUENCE [LARGE SCALE GENOMIC DNA]</scope>
    <source>
        <strain evidence="4">Butters</strain>
        <tissue evidence="4">Head and leg muscle</tissue>
    </source>
</reference>
<dbReference type="InterPro" id="IPR002110">
    <property type="entry name" value="Ankyrin_rpt"/>
</dbReference>
<sequence length="236" mass="26104">MGADINKTFSDGHTPLTHAVIRGNTQLLEDLLNRGADPNKEDESGKTPLSMAAIAGNLEMVKILLDRGAGATIQTAFLDAIQSKNLDIVKYMKEKGAKMNWANKHGLTPLMKALHVEGADDIVKYLIENGTALDEQLEFSLVMEKVKQKNLEFLKILVDLGADLNQVDQYSYTPLTKATELEHFEIVKYLLRNGTDVNYPKIDGKTALAIAAANGFYQIATFLVRWRADVNLARAE</sequence>
<dbReference type="OrthoDB" id="194358at2759"/>
<evidence type="ECO:0000256" key="1">
    <source>
        <dbReference type="ARBA" id="ARBA00022737"/>
    </source>
</evidence>
<keyword evidence="2 3" id="KW-0040">ANK repeat</keyword>
<dbReference type="PRINTS" id="PR01415">
    <property type="entry name" value="ANKYRIN"/>
</dbReference>
<gene>
    <name evidence="4" type="ORF">BDFB_007015</name>
</gene>
<dbReference type="InterPro" id="IPR036770">
    <property type="entry name" value="Ankyrin_rpt-contain_sf"/>
</dbReference>
<feature type="repeat" description="ANK" evidence="3">
    <location>
        <begin position="44"/>
        <end position="76"/>
    </location>
</feature>
<feature type="repeat" description="ANK" evidence="3">
    <location>
        <begin position="170"/>
        <end position="202"/>
    </location>
</feature>
<keyword evidence="5" id="KW-1185">Reference proteome</keyword>
<proteinExistence type="predicted"/>
<dbReference type="STRING" id="1661398.A0A482W8Y0"/>
<dbReference type="AlphaFoldDB" id="A0A482W8Y0"/>
<feature type="repeat" description="ANK" evidence="3">
    <location>
        <begin position="105"/>
        <end position="138"/>
    </location>
</feature>
<dbReference type="SUPFAM" id="SSF48403">
    <property type="entry name" value="Ankyrin repeat"/>
    <property type="match status" value="1"/>
</dbReference>
<comment type="caution">
    <text evidence="4">The sequence shown here is derived from an EMBL/GenBank/DDBJ whole genome shotgun (WGS) entry which is preliminary data.</text>
</comment>
<protein>
    <submittedName>
        <fullName evidence="4">Ankyrin repeat domain containing protein</fullName>
    </submittedName>
</protein>
<name>A0A482W8Y0_ASBVE</name>
<evidence type="ECO:0000256" key="2">
    <source>
        <dbReference type="ARBA" id="ARBA00023043"/>
    </source>
</evidence>
<evidence type="ECO:0000313" key="4">
    <source>
        <dbReference type="EMBL" id="RZC41596.1"/>
    </source>
</evidence>
<dbReference type="Gene3D" id="1.25.40.20">
    <property type="entry name" value="Ankyrin repeat-containing domain"/>
    <property type="match status" value="2"/>
</dbReference>
<dbReference type="PANTHER" id="PTHR24198">
    <property type="entry name" value="ANKYRIN REPEAT AND PROTEIN KINASE DOMAIN-CONTAINING PROTEIN"/>
    <property type="match status" value="1"/>
</dbReference>
<accession>A0A482W8Y0</accession>
<dbReference type="EMBL" id="QDEB01015889">
    <property type="protein sequence ID" value="RZC41596.1"/>
    <property type="molecule type" value="Genomic_DNA"/>
</dbReference>
<dbReference type="SMART" id="SM00248">
    <property type="entry name" value="ANK"/>
    <property type="match status" value="7"/>
</dbReference>
<dbReference type="Proteomes" id="UP000292052">
    <property type="component" value="Unassembled WGS sequence"/>
</dbReference>
<evidence type="ECO:0000313" key="5">
    <source>
        <dbReference type="Proteomes" id="UP000292052"/>
    </source>
</evidence>
<dbReference type="Pfam" id="PF12796">
    <property type="entry name" value="Ank_2"/>
    <property type="match status" value="3"/>
</dbReference>
<dbReference type="PROSITE" id="PS50297">
    <property type="entry name" value="ANK_REP_REGION"/>
    <property type="match status" value="4"/>
</dbReference>
<organism evidence="4 5">
    <name type="scientific">Asbolus verrucosus</name>
    <name type="common">Desert ironclad beetle</name>
    <dbReference type="NCBI Taxonomy" id="1661398"/>
    <lineage>
        <taxon>Eukaryota</taxon>
        <taxon>Metazoa</taxon>
        <taxon>Ecdysozoa</taxon>
        <taxon>Arthropoda</taxon>
        <taxon>Hexapoda</taxon>
        <taxon>Insecta</taxon>
        <taxon>Pterygota</taxon>
        <taxon>Neoptera</taxon>
        <taxon>Endopterygota</taxon>
        <taxon>Coleoptera</taxon>
        <taxon>Polyphaga</taxon>
        <taxon>Cucujiformia</taxon>
        <taxon>Tenebrionidae</taxon>
        <taxon>Pimeliinae</taxon>
        <taxon>Asbolus</taxon>
    </lineage>
</organism>
<keyword evidence="1" id="KW-0677">Repeat</keyword>